<organism evidence="1 2">
    <name type="scientific">Phytophthora oleae</name>
    <dbReference type="NCBI Taxonomy" id="2107226"/>
    <lineage>
        <taxon>Eukaryota</taxon>
        <taxon>Sar</taxon>
        <taxon>Stramenopiles</taxon>
        <taxon>Oomycota</taxon>
        <taxon>Peronosporomycetes</taxon>
        <taxon>Peronosporales</taxon>
        <taxon>Peronosporaceae</taxon>
        <taxon>Phytophthora</taxon>
    </lineage>
</organism>
<reference evidence="1 2" key="1">
    <citation type="submission" date="2024-09" db="EMBL/GenBank/DDBJ databases">
        <title>Genome sequencing and assembly of Phytophthora oleae, isolate VK10A, causative agent of rot of olive drupes.</title>
        <authorList>
            <person name="Conti Taguali S."/>
            <person name="Riolo M."/>
            <person name="La Spada F."/>
            <person name="Cacciola S.O."/>
            <person name="Dionisio G."/>
        </authorList>
    </citation>
    <scope>NUCLEOTIDE SEQUENCE [LARGE SCALE GENOMIC DNA]</scope>
    <source>
        <strain evidence="1 2">VK10A</strain>
    </source>
</reference>
<dbReference type="AlphaFoldDB" id="A0ABD3FR23"/>
<evidence type="ECO:0000313" key="2">
    <source>
        <dbReference type="Proteomes" id="UP001632037"/>
    </source>
</evidence>
<dbReference type="EMBL" id="JBIMZQ010000009">
    <property type="protein sequence ID" value="KAL3669362.1"/>
    <property type="molecule type" value="Genomic_DNA"/>
</dbReference>
<gene>
    <name evidence="1" type="ORF">V7S43_005738</name>
</gene>
<sequence length="79" mass="8650">MAAAADMLEKFGVLYDHRTPAQMYEYAQGADKRCINHGCLRCRPFTEYDRCILRGVPVATVAIVNPTNAGLLAVHILGA</sequence>
<comment type="caution">
    <text evidence="1">The sequence shown here is derived from an EMBL/GenBank/DDBJ whole genome shotgun (WGS) entry which is preliminary data.</text>
</comment>
<proteinExistence type="predicted"/>
<accession>A0ABD3FR23</accession>
<keyword evidence="2" id="KW-1185">Reference proteome</keyword>
<evidence type="ECO:0000313" key="1">
    <source>
        <dbReference type="EMBL" id="KAL3669362.1"/>
    </source>
</evidence>
<dbReference type="Proteomes" id="UP001632037">
    <property type="component" value="Unassembled WGS sequence"/>
</dbReference>
<dbReference type="Gene3D" id="3.40.50.1970">
    <property type="match status" value="1"/>
</dbReference>
<dbReference type="SUPFAM" id="SSF52255">
    <property type="entry name" value="N5-CAIR mutase (phosphoribosylaminoimidazole carboxylase, PurE)"/>
    <property type="match status" value="1"/>
</dbReference>
<protein>
    <submittedName>
        <fullName evidence="1">Uncharacterized protein</fullName>
    </submittedName>
</protein>
<name>A0ABD3FR23_9STRA</name>